<dbReference type="Pfam" id="PF05257">
    <property type="entry name" value="CHAP"/>
    <property type="match status" value="1"/>
</dbReference>
<sequence length="327" mass="36616">MSIIETIINKALSFEGVAENPAGSNNVQFNTHYYGREVHDGDTGPNAAYPWCVTFLWDVFRLCGASNIFCDGQKTASTVYVYDHYNNGRLFSTGQTGDFILMKTSDSTNKVNHIGLVISRNSDGSYETIEGNTGGNIANGGSVLRRTRRSGGSGYTIVTFARPNYVEPEPIEEIPVSAQLTVQGTNVNVRTSPQTGAIVKTLNTGARIQATGRVLINGDPWFHITDGWISGNFVQGWVKDYNDNNRWWYLEKNYTYPVSAWKTIAGKDYCFGKDGYLFVECYIKSEVNDTYYWVDDDGVWLDQYNTTVPDSGYRVVYNYKTENAYQG</sequence>
<dbReference type="InterPro" id="IPR007921">
    <property type="entry name" value="CHAP_dom"/>
</dbReference>
<comment type="caution">
    <text evidence="2">The sequence shown here is derived from an EMBL/GenBank/DDBJ whole genome shotgun (WGS) entry which is preliminary data.</text>
</comment>
<dbReference type="AlphaFoldDB" id="A0A0E2HDU1"/>
<feature type="domain" description="Peptidase C51" evidence="1">
    <location>
        <begin position="47"/>
        <end position="132"/>
    </location>
</feature>
<protein>
    <recommendedName>
        <fullName evidence="1">Peptidase C51 domain-containing protein</fullName>
    </recommendedName>
</protein>
<name>A0A0E2HDU1_9FIRM</name>
<gene>
    <name evidence="2" type="ORF">HMPREF1090_01508</name>
</gene>
<evidence type="ECO:0000313" key="2">
    <source>
        <dbReference type="EMBL" id="ENZ17958.1"/>
    </source>
</evidence>
<dbReference type="PATRIC" id="fig|999408.3.peg.1622"/>
<evidence type="ECO:0000313" key="3">
    <source>
        <dbReference type="Proteomes" id="UP000013085"/>
    </source>
</evidence>
<dbReference type="RefSeq" id="WP_002595404.1">
    <property type="nucleotide sequence ID" value="NZ_KB851009.1"/>
</dbReference>
<organism evidence="2 3">
    <name type="scientific">[Clostridium] clostridioforme 90A8</name>
    <dbReference type="NCBI Taxonomy" id="999408"/>
    <lineage>
        <taxon>Bacteria</taxon>
        <taxon>Bacillati</taxon>
        <taxon>Bacillota</taxon>
        <taxon>Clostridia</taxon>
        <taxon>Lachnospirales</taxon>
        <taxon>Lachnospiraceae</taxon>
        <taxon>Enterocloster</taxon>
    </lineage>
</organism>
<evidence type="ECO:0000259" key="1">
    <source>
        <dbReference type="Pfam" id="PF05257"/>
    </source>
</evidence>
<dbReference type="Proteomes" id="UP000013085">
    <property type="component" value="Unassembled WGS sequence"/>
</dbReference>
<dbReference type="SUPFAM" id="SSF69360">
    <property type="entry name" value="Cell wall binding repeat"/>
    <property type="match status" value="1"/>
</dbReference>
<dbReference type="Gene3D" id="2.30.30.40">
    <property type="entry name" value="SH3 Domains"/>
    <property type="match status" value="1"/>
</dbReference>
<accession>A0A0E2HDU1</accession>
<dbReference type="Gene3D" id="2.10.270.10">
    <property type="entry name" value="Cholin Binding"/>
    <property type="match status" value="1"/>
</dbReference>
<dbReference type="EMBL" id="AGYR01000012">
    <property type="protein sequence ID" value="ENZ17958.1"/>
    <property type="molecule type" value="Genomic_DNA"/>
</dbReference>
<dbReference type="HOGENOM" id="CLU_843856_0_0_9"/>
<proteinExistence type="predicted"/>
<reference evidence="2 3" key="1">
    <citation type="submission" date="2013-01" db="EMBL/GenBank/DDBJ databases">
        <title>The Genome Sequence of Clostridium clostridioforme 90A8.</title>
        <authorList>
            <consortium name="The Broad Institute Genome Sequencing Platform"/>
            <person name="Earl A."/>
            <person name="Ward D."/>
            <person name="Feldgarden M."/>
            <person name="Gevers D."/>
            <person name="Courvalin P."/>
            <person name="Lambert T."/>
            <person name="Walker B."/>
            <person name="Young S.K."/>
            <person name="Zeng Q."/>
            <person name="Gargeya S."/>
            <person name="Fitzgerald M."/>
            <person name="Haas B."/>
            <person name="Abouelleil A."/>
            <person name="Alvarado L."/>
            <person name="Arachchi H.M."/>
            <person name="Berlin A.M."/>
            <person name="Chapman S.B."/>
            <person name="Dewar J."/>
            <person name="Goldberg J."/>
            <person name="Griggs A."/>
            <person name="Gujja S."/>
            <person name="Hansen M."/>
            <person name="Howarth C."/>
            <person name="Imamovic A."/>
            <person name="Larimer J."/>
            <person name="McCowan C."/>
            <person name="Murphy C."/>
            <person name="Neiman D."/>
            <person name="Pearson M."/>
            <person name="Priest M."/>
            <person name="Roberts A."/>
            <person name="Saif S."/>
            <person name="Shea T."/>
            <person name="Sisk P."/>
            <person name="Sykes S."/>
            <person name="Wortman J."/>
            <person name="Nusbaum C."/>
            <person name="Birren B."/>
        </authorList>
    </citation>
    <scope>NUCLEOTIDE SEQUENCE [LARGE SCALE GENOMIC DNA]</scope>
    <source>
        <strain evidence="2 3">90A8</strain>
    </source>
</reference>